<gene>
    <name evidence="2" type="ORF">GCM10010140_75400</name>
</gene>
<evidence type="ECO:0000313" key="3">
    <source>
        <dbReference type="Proteomes" id="UP000611554"/>
    </source>
</evidence>
<protein>
    <submittedName>
        <fullName evidence="2">Uncharacterized protein</fullName>
    </submittedName>
</protein>
<name>A0ABQ2RLJ9_9ACTN</name>
<dbReference type="Proteomes" id="UP000611554">
    <property type="component" value="Unassembled WGS sequence"/>
</dbReference>
<keyword evidence="3" id="KW-1185">Reference proteome</keyword>
<feature type="signal peptide" evidence="1">
    <location>
        <begin position="1"/>
        <end position="25"/>
    </location>
</feature>
<dbReference type="RefSeq" id="WP_189251204.1">
    <property type="nucleotide sequence ID" value="NZ_BMQJ01000036.1"/>
</dbReference>
<feature type="chain" id="PRO_5046968005" evidence="1">
    <location>
        <begin position="26"/>
        <end position="147"/>
    </location>
</feature>
<evidence type="ECO:0000256" key="1">
    <source>
        <dbReference type="SAM" id="SignalP"/>
    </source>
</evidence>
<accession>A0ABQ2RLJ9</accession>
<sequence length="147" mass="13564">MIRRLLVTSACVGLAVLAPAVAASASTAKTANCCGAGAFIPTSTVTYGQVVTPVAVASSANCLGYSGVALAGGNCFGYGAGCYGGGFYGGGGYYGGGLVPGGYGLGGGGFLGGGNNVNTLSPGTGVVGNGTGIGGLIGVGNLGIGVL</sequence>
<dbReference type="EMBL" id="BMQJ01000036">
    <property type="protein sequence ID" value="GGQ34327.1"/>
    <property type="molecule type" value="Genomic_DNA"/>
</dbReference>
<evidence type="ECO:0000313" key="2">
    <source>
        <dbReference type="EMBL" id="GGQ34327.1"/>
    </source>
</evidence>
<proteinExistence type="predicted"/>
<keyword evidence="1" id="KW-0732">Signal</keyword>
<organism evidence="2 3">
    <name type="scientific">Streptosporangium pseudovulgare</name>
    <dbReference type="NCBI Taxonomy" id="35765"/>
    <lineage>
        <taxon>Bacteria</taxon>
        <taxon>Bacillati</taxon>
        <taxon>Actinomycetota</taxon>
        <taxon>Actinomycetes</taxon>
        <taxon>Streptosporangiales</taxon>
        <taxon>Streptosporangiaceae</taxon>
        <taxon>Streptosporangium</taxon>
    </lineage>
</organism>
<reference evidence="3" key="1">
    <citation type="journal article" date="2019" name="Int. J. Syst. Evol. Microbiol.">
        <title>The Global Catalogue of Microorganisms (GCM) 10K type strain sequencing project: providing services to taxonomists for standard genome sequencing and annotation.</title>
        <authorList>
            <consortium name="The Broad Institute Genomics Platform"/>
            <consortium name="The Broad Institute Genome Sequencing Center for Infectious Disease"/>
            <person name="Wu L."/>
            <person name="Ma J."/>
        </authorList>
    </citation>
    <scope>NUCLEOTIDE SEQUENCE [LARGE SCALE GENOMIC DNA]</scope>
    <source>
        <strain evidence="3">JCM 3115</strain>
    </source>
</reference>
<comment type="caution">
    <text evidence="2">The sequence shown here is derived from an EMBL/GenBank/DDBJ whole genome shotgun (WGS) entry which is preliminary data.</text>
</comment>